<accession>A0A9J5YJ61</accession>
<gene>
    <name evidence="1" type="ORF">H5410_031439</name>
</gene>
<dbReference type="AlphaFoldDB" id="A0A9J5YJ61"/>
<reference evidence="1 2" key="1">
    <citation type="submission" date="2020-09" db="EMBL/GenBank/DDBJ databases">
        <title>De no assembly of potato wild relative species, Solanum commersonii.</title>
        <authorList>
            <person name="Cho K."/>
        </authorList>
    </citation>
    <scope>NUCLEOTIDE SEQUENCE [LARGE SCALE GENOMIC DNA]</scope>
    <source>
        <strain evidence="1">LZ3.2</strain>
        <tissue evidence="1">Leaf</tissue>
    </source>
</reference>
<keyword evidence="2" id="KW-1185">Reference proteome</keyword>
<name>A0A9J5YJ61_SOLCO</name>
<dbReference type="EMBL" id="JACXVP010000006">
    <property type="protein sequence ID" value="KAG5600069.1"/>
    <property type="molecule type" value="Genomic_DNA"/>
</dbReference>
<evidence type="ECO:0000313" key="2">
    <source>
        <dbReference type="Proteomes" id="UP000824120"/>
    </source>
</evidence>
<organism evidence="1 2">
    <name type="scientific">Solanum commersonii</name>
    <name type="common">Commerson's wild potato</name>
    <name type="synonym">Commerson's nightshade</name>
    <dbReference type="NCBI Taxonomy" id="4109"/>
    <lineage>
        <taxon>Eukaryota</taxon>
        <taxon>Viridiplantae</taxon>
        <taxon>Streptophyta</taxon>
        <taxon>Embryophyta</taxon>
        <taxon>Tracheophyta</taxon>
        <taxon>Spermatophyta</taxon>
        <taxon>Magnoliopsida</taxon>
        <taxon>eudicotyledons</taxon>
        <taxon>Gunneridae</taxon>
        <taxon>Pentapetalae</taxon>
        <taxon>asterids</taxon>
        <taxon>lamiids</taxon>
        <taxon>Solanales</taxon>
        <taxon>Solanaceae</taxon>
        <taxon>Solanoideae</taxon>
        <taxon>Solaneae</taxon>
        <taxon>Solanum</taxon>
    </lineage>
</organism>
<sequence>MGPSDQNDLVPDRNGMFCPVPGYIGIESGWTEIKRDGINGTTHIPISKNIFFEPGPEQNHVESIPVYQYQIMILFHSEYRFNVSHSVPNNIGMVPEWYRYNPVRCPVLGTK</sequence>
<proteinExistence type="predicted"/>
<evidence type="ECO:0000313" key="1">
    <source>
        <dbReference type="EMBL" id="KAG5600069.1"/>
    </source>
</evidence>
<protein>
    <submittedName>
        <fullName evidence="1">Uncharacterized protein</fullName>
    </submittedName>
</protein>
<comment type="caution">
    <text evidence="1">The sequence shown here is derived from an EMBL/GenBank/DDBJ whole genome shotgun (WGS) entry which is preliminary data.</text>
</comment>
<dbReference type="Proteomes" id="UP000824120">
    <property type="component" value="Chromosome 6"/>
</dbReference>